<dbReference type="PANTHER" id="PTHR43827:SF3">
    <property type="entry name" value="NADP-DEPENDENT OXIDOREDUCTASE DOMAIN-CONTAINING PROTEIN"/>
    <property type="match status" value="1"/>
</dbReference>
<dbReference type="InterPro" id="IPR036812">
    <property type="entry name" value="NAD(P)_OxRdtase_dom_sf"/>
</dbReference>
<keyword evidence="6" id="KW-1185">Reference proteome</keyword>
<dbReference type="Proteomes" id="UP000007015">
    <property type="component" value="Chromosome 1"/>
</dbReference>
<organism evidence="5 6">
    <name type="scientific">Oryza sativa subsp. indica</name>
    <name type="common">Rice</name>
    <dbReference type="NCBI Taxonomy" id="39946"/>
    <lineage>
        <taxon>Eukaryota</taxon>
        <taxon>Viridiplantae</taxon>
        <taxon>Streptophyta</taxon>
        <taxon>Embryophyta</taxon>
        <taxon>Tracheophyta</taxon>
        <taxon>Spermatophyta</taxon>
        <taxon>Magnoliopsida</taxon>
        <taxon>Liliopsida</taxon>
        <taxon>Poales</taxon>
        <taxon>Poaceae</taxon>
        <taxon>BOP clade</taxon>
        <taxon>Oryzoideae</taxon>
        <taxon>Oryzeae</taxon>
        <taxon>Oryzinae</taxon>
        <taxon>Oryza</taxon>
        <taxon>Oryza sativa</taxon>
    </lineage>
</organism>
<evidence type="ECO:0000256" key="1">
    <source>
        <dbReference type="ARBA" id="ARBA00007905"/>
    </source>
</evidence>
<keyword evidence="2" id="KW-0521">NADP</keyword>
<dbReference type="SUPFAM" id="SSF51430">
    <property type="entry name" value="NAD(P)-linked oxidoreductase"/>
    <property type="match status" value="1"/>
</dbReference>
<dbReference type="AlphaFoldDB" id="A2WWZ1"/>
<dbReference type="OMA" id="AVKFGYR"/>
<dbReference type="PANTHER" id="PTHR43827">
    <property type="entry name" value="2,5-DIKETO-D-GLUCONIC ACID REDUCTASE"/>
    <property type="match status" value="1"/>
</dbReference>
<dbReference type="STRING" id="39946.A2WWZ1"/>
<dbReference type="EMBL" id="CM000126">
    <property type="protein sequence ID" value="EAY76487.1"/>
    <property type="molecule type" value="Genomic_DNA"/>
</dbReference>
<dbReference type="InterPro" id="IPR023210">
    <property type="entry name" value="NADP_OxRdtase_dom"/>
</dbReference>
<evidence type="ECO:0000313" key="5">
    <source>
        <dbReference type="EMBL" id="EAY76487.1"/>
    </source>
</evidence>
<name>A2WWZ1_ORYSI</name>
<dbReference type="Gene3D" id="3.20.20.100">
    <property type="entry name" value="NADP-dependent oxidoreductase domain"/>
    <property type="match status" value="1"/>
</dbReference>
<feature type="domain" description="NADP-dependent oxidoreductase" evidence="4">
    <location>
        <begin position="17"/>
        <end position="56"/>
    </location>
</feature>
<protein>
    <recommendedName>
        <fullName evidence="4">NADP-dependent oxidoreductase domain-containing protein</fullName>
    </recommendedName>
</protein>
<dbReference type="GO" id="GO:0016616">
    <property type="term" value="F:oxidoreductase activity, acting on the CH-OH group of donors, NAD or NADP as acceptor"/>
    <property type="evidence" value="ECO:0007669"/>
    <property type="project" value="UniProtKB-ARBA"/>
</dbReference>
<evidence type="ECO:0000313" key="6">
    <source>
        <dbReference type="Proteomes" id="UP000007015"/>
    </source>
</evidence>
<dbReference type="Pfam" id="PF00248">
    <property type="entry name" value="Aldo_ket_red"/>
    <property type="match status" value="1"/>
</dbReference>
<dbReference type="InterPro" id="IPR020471">
    <property type="entry name" value="AKR"/>
</dbReference>
<sequence length="81" mass="8808">MATHFTLNTGARIPSVGLGTYKAGTGVVADVVSAAVKAGYRHIDCAPLYKNEQEVRLLRGDVIVNPHSVYKTHEELWDGEI</sequence>
<comment type="similarity">
    <text evidence="1">Belongs to the aldo/keto reductase family.</text>
</comment>
<dbReference type="HOGENOM" id="CLU_023205_19_3_1"/>
<evidence type="ECO:0000259" key="4">
    <source>
        <dbReference type="Pfam" id="PF00248"/>
    </source>
</evidence>
<evidence type="ECO:0000256" key="2">
    <source>
        <dbReference type="ARBA" id="ARBA00022857"/>
    </source>
</evidence>
<accession>A2WWZ1</accession>
<evidence type="ECO:0000256" key="3">
    <source>
        <dbReference type="ARBA" id="ARBA00023002"/>
    </source>
</evidence>
<keyword evidence="3" id="KW-0560">Oxidoreductase</keyword>
<proteinExistence type="inferred from homology"/>
<dbReference type="Gramene" id="BGIOSGA004798-TA">
    <property type="protein sequence ID" value="BGIOSGA004798-PA"/>
    <property type="gene ID" value="BGIOSGA004798"/>
</dbReference>
<reference evidence="5 6" key="1">
    <citation type="journal article" date="2005" name="PLoS Biol.">
        <title>The genomes of Oryza sativa: a history of duplications.</title>
        <authorList>
            <person name="Yu J."/>
            <person name="Wang J."/>
            <person name="Lin W."/>
            <person name="Li S."/>
            <person name="Li H."/>
            <person name="Zhou J."/>
            <person name="Ni P."/>
            <person name="Dong W."/>
            <person name="Hu S."/>
            <person name="Zeng C."/>
            <person name="Zhang J."/>
            <person name="Zhang Y."/>
            <person name="Li R."/>
            <person name="Xu Z."/>
            <person name="Li S."/>
            <person name="Li X."/>
            <person name="Zheng H."/>
            <person name="Cong L."/>
            <person name="Lin L."/>
            <person name="Yin J."/>
            <person name="Geng J."/>
            <person name="Li G."/>
            <person name="Shi J."/>
            <person name="Liu J."/>
            <person name="Lv H."/>
            <person name="Li J."/>
            <person name="Wang J."/>
            <person name="Deng Y."/>
            <person name="Ran L."/>
            <person name="Shi X."/>
            <person name="Wang X."/>
            <person name="Wu Q."/>
            <person name="Li C."/>
            <person name="Ren X."/>
            <person name="Wang J."/>
            <person name="Wang X."/>
            <person name="Li D."/>
            <person name="Liu D."/>
            <person name="Zhang X."/>
            <person name="Ji Z."/>
            <person name="Zhao W."/>
            <person name="Sun Y."/>
            <person name="Zhang Z."/>
            <person name="Bao J."/>
            <person name="Han Y."/>
            <person name="Dong L."/>
            <person name="Ji J."/>
            <person name="Chen P."/>
            <person name="Wu S."/>
            <person name="Liu J."/>
            <person name="Xiao Y."/>
            <person name="Bu D."/>
            <person name="Tan J."/>
            <person name="Yang L."/>
            <person name="Ye C."/>
            <person name="Zhang J."/>
            <person name="Xu J."/>
            <person name="Zhou Y."/>
            <person name="Yu Y."/>
            <person name="Zhang B."/>
            <person name="Zhuang S."/>
            <person name="Wei H."/>
            <person name="Liu B."/>
            <person name="Lei M."/>
            <person name="Yu H."/>
            <person name="Li Y."/>
            <person name="Xu H."/>
            <person name="Wei S."/>
            <person name="He X."/>
            <person name="Fang L."/>
            <person name="Zhang Z."/>
            <person name="Zhang Y."/>
            <person name="Huang X."/>
            <person name="Su Z."/>
            <person name="Tong W."/>
            <person name="Li J."/>
            <person name="Tong Z."/>
            <person name="Li S."/>
            <person name="Ye J."/>
            <person name="Wang L."/>
            <person name="Fang L."/>
            <person name="Lei T."/>
            <person name="Chen C."/>
            <person name="Chen H."/>
            <person name="Xu Z."/>
            <person name="Li H."/>
            <person name="Huang H."/>
            <person name="Zhang F."/>
            <person name="Xu H."/>
            <person name="Li N."/>
            <person name="Zhao C."/>
            <person name="Li S."/>
            <person name="Dong L."/>
            <person name="Huang Y."/>
            <person name="Li L."/>
            <person name="Xi Y."/>
            <person name="Qi Q."/>
            <person name="Li W."/>
            <person name="Zhang B."/>
            <person name="Hu W."/>
            <person name="Zhang Y."/>
            <person name="Tian X."/>
            <person name="Jiao Y."/>
            <person name="Liang X."/>
            <person name="Jin J."/>
            <person name="Gao L."/>
            <person name="Zheng W."/>
            <person name="Hao B."/>
            <person name="Liu S."/>
            <person name="Wang W."/>
            <person name="Yuan L."/>
            <person name="Cao M."/>
            <person name="McDermott J."/>
            <person name="Samudrala R."/>
            <person name="Wang J."/>
            <person name="Wong G.K."/>
            <person name="Yang H."/>
        </authorList>
    </citation>
    <scope>NUCLEOTIDE SEQUENCE [LARGE SCALE GENOMIC DNA]</scope>
    <source>
        <strain evidence="6">cv. 93-11</strain>
    </source>
</reference>
<gene>
    <name evidence="5" type="ORF">OsI_04427</name>
</gene>